<dbReference type="Proteomes" id="UP000298438">
    <property type="component" value="Unassembled WGS sequence"/>
</dbReference>
<dbReference type="AlphaFoldDB" id="A0A4Y9S7Q9"/>
<evidence type="ECO:0000313" key="2">
    <source>
        <dbReference type="Proteomes" id="UP000298438"/>
    </source>
</evidence>
<gene>
    <name evidence="1" type="ORF">E4L96_14205</name>
</gene>
<dbReference type="RefSeq" id="WP_135207882.1">
    <property type="nucleotide sequence ID" value="NZ_SPVF01000180.1"/>
</dbReference>
<sequence length="59" mass="6448">MCKEDDLTPATGLPFSCCGGHTEADQRLMELGFQIVYTRLRAAESSLLTKDETMPARAA</sequence>
<protein>
    <submittedName>
        <fullName evidence="1">Uncharacterized protein</fullName>
    </submittedName>
</protein>
<name>A0A4Y9S7Q9_9BURK</name>
<reference evidence="1 2" key="1">
    <citation type="submission" date="2019-03" db="EMBL/GenBank/DDBJ databases">
        <title>Draft Genome Sequence of Massilia arenosa sp. nov., a Novel Massilia Species Isolated from a Sandy-loam Maize Soil.</title>
        <authorList>
            <person name="Raths R."/>
            <person name="Peta V."/>
            <person name="Bucking H."/>
        </authorList>
    </citation>
    <scope>NUCLEOTIDE SEQUENCE [LARGE SCALE GENOMIC DNA]</scope>
    <source>
        <strain evidence="1 2">MC02</strain>
    </source>
</reference>
<dbReference type="EMBL" id="SPVF01000180">
    <property type="protein sequence ID" value="TFW17587.1"/>
    <property type="molecule type" value="Genomic_DNA"/>
</dbReference>
<organism evidence="1 2">
    <name type="scientific">Zemynaea arenosa</name>
    <dbReference type="NCBI Taxonomy" id="2561931"/>
    <lineage>
        <taxon>Bacteria</taxon>
        <taxon>Pseudomonadati</taxon>
        <taxon>Pseudomonadota</taxon>
        <taxon>Betaproteobacteria</taxon>
        <taxon>Burkholderiales</taxon>
        <taxon>Oxalobacteraceae</taxon>
        <taxon>Telluria group</taxon>
        <taxon>Zemynaea</taxon>
    </lineage>
</organism>
<evidence type="ECO:0000313" key="1">
    <source>
        <dbReference type="EMBL" id="TFW17587.1"/>
    </source>
</evidence>
<accession>A0A4Y9S7Q9</accession>
<keyword evidence="2" id="KW-1185">Reference proteome</keyword>
<comment type="caution">
    <text evidence="1">The sequence shown here is derived from an EMBL/GenBank/DDBJ whole genome shotgun (WGS) entry which is preliminary data.</text>
</comment>
<proteinExistence type="predicted"/>